<sequence>MKTTLGLALSIALGALLCTPSFSQSLSTVTHNTTTTWSAPAGVTEVTVQCWGGGGSGGGSTASTVLGGGGGAGGSYASSVLTVTPLTTYTVTVGATRTGTAAAGVAGNPSWFNTAGTIFAQGGAGGAAPNGALGAAGGAGSTASSIGDILAAGGNGANGTALIGAAGGAGGNSGGAGGPQRNTGGAGNAGTAPGGGGGGAFVNNGTDRNGGNGAAGRVIITWVTPPTVTAISPNKMCDGASANVNITGTNFTGASTVTFNGVSVPFVVNSATSITATVPASGVSTGNVVVTNGNNYNTTSPTFTVNAGSSTPGAITGITSTCPSITGLTYSIAAVSGASSYTWTVPTGWTITSGQNTTSITVTAGLQGQNGNISVITDNTCTPSTLAAVVSCNTWYSYQTGDYNDFNTWTLDPSGSTFDNPANVYPGAYEEIVILNGFTVTVNVSNQTLSTTTIQGGGILDMSITTGHNLGTITGAGLLRIKGVNLPTGTYTDFVSTVGGTIEYYDIGGNLPTTLTTYNKLKMTNSTGAGITYVQVSDLTVNSTFDLSTTGAGTVTWQINNNSNTQRTITLNGNLTVASGGRITAGTGNSASASPHSLTMYGNIINNGIIQFFDPTQAPFTSAYTSSTVLNAALRGNAVNVTFSGAGDQTVTCNNQTNFYRLIVDKGTGQQAILTINSSAASNLKLFGPANRFSTGSSSTSYSNCALSLVNGTLQLTGTLTIPTLIENGTAGIGSDLFAIPQTAALWLNSPNVSVTLTTNISGTNEDQRLLANGLFRVSNGSTFDGGFSRGIGSAAGGSVIIEGTNTVVKIWQYRPIATGTGIFTYQQTGGNVYVGTTGYNGTPATAGPDDGIGGYTDEFARFSLGNTNSSFQMSGGTINIGSPTSGASGSGALAGGLDIQSTSANYSVTGGTINVYIPRNTSPTAPSTSPSPLSGSNNFTIYSTAPLGNINIYREGTTDNRTAVLNSALTVLGSIYIDGANTPTLNGNSKNVTIGGNFTVSNGATFTPGTSIITFNGTGAQLLTNNGTISTLANTTMVVNKTTGTVLTLAGTTSPVLPATLNALTLTSGTLADGGTTVTVTTSLTNNAVHTSTGTGSITYTGTNTIGGTNGTFGNLTISANATVATAGAQTVTGTLRLLNTNTTLNIASYALTVLGNIYSDAGTSVVFNNTKRILTSGLHNAGGLTRQGIAGNLLFPVGTGTLYTPNTINVTASTHGTITVKPVNSEHPNVATTGQSVQYYWNVTSSGYSGITAVTHLSYDYSTAVENNPTANYRVARFDRTSNTWGYNNTTTFNATTTPPIPTFNTGSGWTISGDRLDGEYTCGNAVAFDVIKTYYSKANGSWSSLSTWTHSATHIGVDATTAPCSSCPVIIGDGAAVNHTITMDNHGLGSGSLVINTGSTLDCSDKTGLNFGAGSGGVISGRGTLRIGSPNFPAGDFTNFIGSSGGTVEWYAFTNNGSLRPGTLTATSGTLSGMTTGTYTNVTASATNGSGTGARFTVVVSAANTITSVTVTQPGRDYVSGNTITFNGSLFGGAGSRVYTLNAANMGYEIPSVGPAPQSLNLTSYYDLIINPGSAYTIYLPKTGLTIYNNWVQQTGTGIVTNSGAYSNVITKDFNISSGTFTLTNAGNNALTVGGNVSNSGTFNTTSGTHTLSVVGNFTNNGTVNYNNTGTVALTFTGSNNTSFTGTGAGGTTLATLIVNKGTSQTPTLTIDVGGTVTAANSGWLTLTNGTAYFNNAQTYTLVSTATTFTIPATAKLQVGAGTVNILTNASDAADLLLTGTLAVTGTGTVNIAGGTSGNDIEYASAGTPTIQVADNGILNVNGSIRRSTTTITGALVYNQTGGTVTVGGRNSNNTRGVFEIDANTGSSFTMTGTSVLNVQRQTGGTGYADVFINPLSSNVASTSTITVGLPTATTQSNFRINIAPSIGNLTVQNGGGSNAQTVRMYSNPLVIGGTLTIPTPSVLITNSLDVSIAGNLICSGTYTGGTNNTTFNGTVAQAAQLSSSSSFYNFTVNKTTGTTLTLSGTSPILQNLYILSGILDVGPLALDVRTSVTNNSSQVGAGSILIYSTTSLSNTINSSNGSFTNITLGGTAALKSIIVNGNATIKGVLTFPSSNTRYFNIGSYQLTFDVDASVANASSIGYIRTNGVSGDLGVVKNWGVGAGQTFVYEIGSSTNYTPVSYSLNVTGAGTLSVAPVNSAHPTYNQNSTEQILRYYWIVSRGSTLNATASGDHTYSYPSSLMAGSGGALVAGYLDGNADPLGWTTSGHGGSADATHMTFISTPTTNLPSAGNYYDYSVGTVNTLPNPILPLYSRLVTASVANPGTGGNWTSAVSWTADPTGMGAASAFVPNGVPVVVLSGARINTNSNGRRAYKTTINGLLYVGTRTGHNLGIISGTGTMRTGTNTLPAGNYTAFVSSGGGTIEYIAPMTMNNRTTYNNISIYAGSTGTVTMTASDIVVNGNLTIAAGTTLSNDANNADIAIAGNWSNDGTFTEGTGSVTFDGNNNQSVTGTNSFYDLVIDKGANNVTLTGTGTTSITNSLALIAGNVITSSNNVLAVGTANVTGGSANSFVDGPMTKTISAAGAFVAPLGSVPSSKYRPATIANTSSTDSWSFEYFDHSSSLDGYSNTTMNTTNINKVSAFEYWMISRTGSTSADLTLTYNTGSYIPPNIGDVTSLRVARWNGTQWDLPPTSGGTFSQSGTNIAGSVTVTNMTNFSPQTLASTDVNSPLPVELLSFTARLITRGVELKWKTANEFNNDYFDIEKSRDGRKFTAIGQVDGHGTTNDVQQYIYIDEKLAVGKTYYRLKQVDFDGNVVYSDVVMVQYESEDAPRLNVYPNPTAGNTIKIEMEGVTSTTEMQVAFFDQLGKLQLQVTLSVDDTGYATGEVSVDNLTSGVYVLKFGDSGFVRKLIVTDK</sequence>
<comment type="caution">
    <text evidence="6">The sequence shown here is derived from an EMBL/GenBank/DDBJ whole genome shotgun (WGS) entry which is preliminary data.</text>
</comment>
<organism evidence="6 7">
    <name type="scientific">Ohtaekwangia kribbensis</name>
    <dbReference type="NCBI Taxonomy" id="688913"/>
    <lineage>
        <taxon>Bacteria</taxon>
        <taxon>Pseudomonadati</taxon>
        <taxon>Bacteroidota</taxon>
        <taxon>Cytophagia</taxon>
        <taxon>Cytophagales</taxon>
        <taxon>Fulvivirgaceae</taxon>
        <taxon>Ohtaekwangia</taxon>
    </lineage>
</organism>
<keyword evidence="7" id="KW-1185">Reference proteome</keyword>
<dbReference type="InterPro" id="IPR026444">
    <property type="entry name" value="Secre_tail"/>
</dbReference>
<feature type="signal peptide" evidence="2">
    <location>
        <begin position="1"/>
        <end position="23"/>
    </location>
</feature>
<dbReference type="Pfam" id="PF18962">
    <property type="entry name" value="Por_Secre_tail"/>
    <property type="match status" value="1"/>
</dbReference>
<evidence type="ECO:0000256" key="1">
    <source>
        <dbReference type="SAM" id="MobiDB-lite"/>
    </source>
</evidence>
<gene>
    <name evidence="6" type="ORF">ACFQ21_19865</name>
</gene>
<dbReference type="CDD" id="cd00102">
    <property type="entry name" value="IPT"/>
    <property type="match status" value="1"/>
</dbReference>
<dbReference type="EMBL" id="JBHTKA010000007">
    <property type="protein sequence ID" value="MFD1001597.1"/>
    <property type="molecule type" value="Genomic_DNA"/>
</dbReference>
<dbReference type="SUPFAM" id="SSF81296">
    <property type="entry name" value="E set domains"/>
    <property type="match status" value="1"/>
</dbReference>
<dbReference type="Pfam" id="PF19408">
    <property type="entry name" value="PKD_6"/>
    <property type="match status" value="1"/>
</dbReference>
<dbReference type="Gene3D" id="2.60.40.10">
    <property type="entry name" value="Immunoglobulins"/>
    <property type="match status" value="1"/>
</dbReference>
<dbReference type="Proteomes" id="UP001597112">
    <property type="component" value="Unassembled WGS sequence"/>
</dbReference>
<feature type="domain" description="Secretion system C-terminal sorting" evidence="3">
    <location>
        <begin position="2838"/>
        <end position="2915"/>
    </location>
</feature>
<dbReference type="InterPro" id="IPR013783">
    <property type="entry name" value="Ig-like_fold"/>
</dbReference>
<keyword evidence="2" id="KW-0732">Signal</keyword>
<evidence type="ECO:0000313" key="7">
    <source>
        <dbReference type="Proteomes" id="UP001597112"/>
    </source>
</evidence>
<evidence type="ECO:0000313" key="6">
    <source>
        <dbReference type="EMBL" id="MFD1001597.1"/>
    </source>
</evidence>
<evidence type="ECO:0000259" key="4">
    <source>
        <dbReference type="Pfam" id="PF19408"/>
    </source>
</evidence>
<feature type="domain" description="Glycine-rich" evidence="5">
    <location>
        <begin position="32"/>
        <end position="222"/>
    </location>
</feature>
<proteinExistence type="predicted"/>
<dbReference type="InterPro" id="IPR045829">
    <property type="entry name" value="PKD_6"/>
</dbReference>
<evidence type="ECO:0000259" key="3">
    <source>
        <dbReference type="Pfam" id="PF18962"/>
    </source>
</evidence>
<accession>A0ABW3K5S8</accession>
<evidence type="ECO:0000256" key="2">
    <source>
        <dbReference type="SAM" id="SignalP"/>
    </source>
</evidence>
<evidence type="ECO:0000259" key="5">
    <source>
        <dbReference type="Pfam" id="PF21722"/>
    </source>
</evidence>
<feature type="chain" id="PRO_5047383401" evidence="2">
    <location>
        <begin position="24"/>
        <end position="2918"/>
    </location>
</feature>
<protein>
    <submittedName>
        <fullName evidence="6">T9SS type A sorting domain-containing protein</fullName>
    </submittedName>
</protein>
<feature type="domain" description="PKD-like" evidence="4">
    <location>
        <begin position="311"/>
        <end position="386"/>
    </location>
</feature>
<dbReference type="InterPro" id="IPR014756">
    <property type="entry name" value="Ig_E-set"/>
</dbReference>
<reference evidence="7" key="1">
    <citation type="journal article" date="2019" name="Int. J. Syst. Evol. Microbiol.">
        <title>The Global Catalogue of Microorganisms (GCM) 10K type strain sequencing project: providing services to taxonomists for standard genome sequencing and annotation.</title>
        <authorList>
            <consortium name="The Broad Institute Genomics Platform"/>
            <consortium name="The Broad Institute Genome Sequencing Center for Infectious Disease"/>
            <person name="Wu L."/>
            <person name="Ma J."/>
        </authorList>
    </citation>
    <scope>NUCLEOTIDE SEQUENCE [LARGE SCALE GENOMIC DNA]</scope>
    <source>
        <strain evidence="7">CCUG 58938</strain>
    </source>
</reference>
<feature type="region of interest" description="Disordered" evidence="1">
    <location>
        <begin position="169"/>
        <end position="191"/>
    </location>
</feature>
<dbReference type="InterPro" id="IPR049304">
    <property type="entry name" value="Gly_rich_dom"/>
</dbReference>
<dbReference type="RefSeq" id="WP_377581639.1">
    <property type="nucleotide sequence ID" value="NZ_JBHTKA010000007.1"/>
</dbReference>
<name>A0ABW3K5S8_9BACT</name>
<dbReference type="Pfam" id="PF21722">
    <property type="entry name" value="Gly_rich_2"/>
    <property type="match status" value="1"/>
</dbReference>